<name>A0A8X6NPN0_NEPPI</name>
<sequence>MPKKHRFRLTTGYECLYAHICRFRIEDSPTCPFCCSVAAMNADHFPVCSALTKTVTTPDIRRPETLNILTS</sequence>
<dbReference type="EMBL" id="BMAW01060065">
    <property type="protein sequence ID" value="GFT24343.1"/>
    <property type="molecule type" value="Genomic_DNA"/>
</dbReference>
<dbReference type="AlphaFoldDB" id="A0A8X6NPN0"/>
<proteinExistence type="predicted"/>
<comment type="caution">
    <text evidence="1">The sequence shown here is derived from an EMBL/GenBank/DDBJ whole genome shotgun (WGS) entry which is preliminary data.</text>
</comment>
<evidence type="ECO:0000313" key="1">
    <source>
        <dbReference type="EMBL" id="GFT24343.1"/>
    </source>
</evidence>
<organism evidence="1 2">
    <name type="scientific">Nephila pilipes</name>
    <name type="common">Giant wood spider</name>
    <name type="synonym">Nephila maculata</name>
    <dbReference type="NCBI Taxonomy" id="299642"/>
    <lineage>
        <taxon>Eukaryota</taxon>
        <taxon>Metazoa</taxon>
        <taxon>Ecdysozoa</taxon>
        <taxon>Arthropoda</taxon>
        <taxon>Chelicerata</taxon>
        <taxon>Arachnida</taxon>
        <taxon>Araneae</taxon>
        <taxon>Araneomorphae</taxon>
        <taxon>Entelegynae</taxon>
        <taxon>Araneoidea</taxon>
        <taxon>Nephilidae</taxon>
        <taxon>Nephila</taxon>
    </lineage>
</organism>
<gene>
    <name evidence="1" type="ORF">NPIL_1001</name>
</gene>
<keyword evidence="2" id="KW-1185">Reference proteome</keyword>
<evidence type="ECO:0000313" key="2">
    <source>
        <dbReference type="Proteomes" id="UP000887013"/>
    </source>
</evidence>
<protein>
    <submittedName>
        <fullName evidence="1">Uncharacterized protein</fullName>
    </submittedName>
</protein>
<dbReference type="Proteomes" id="UP000887013">
    <property type="component" value="Unassembled WGS sequence"/>
</dbReference>
<accession>A0A8X6NPN0</accession>
<reference evidence="1" key="1">
    <citation type="submission" date="2020-08" db="EMBL/GenBank/DDBJ databases">
        <title>Multicomponent nature underlies the extraordinary mechanical properties of spider dragline silk.</title>
        <authorList>
            <person name="Kono N."/>
            <person name="Nakamura H."/>
            <person name="Mori M."/>
            <person name="Yoshida Y."/>
            <person name="Ohtoshi R."/>
            <person name="Malay A.D."/>
            <person name="Moran D.A.P."/>
            <person name="Tomita M."/>
            <person name="Numata K."/>
            <person name="Arakawa K."/>
        </authorList>
    </citation>
    <scope>NUCLEOTIDE SEQUENCE</scope>
</reference>